<dbReference type="Proteomes" id="UP000677265">
    <property type="component" value="Unassembled WGS sequence"/>
</dbReference>
<feature type="domain" description="Flavinylation-associated cytochrome" evidence="3">
    <location>
        <begin position="77"/>
        <end position="134"/>
    </location>
</feature>
<gene>
    <name evidence="5" type="ORF">KHB02_008200</name>
    <name evidence="4" type="ORF">KHB02_01845</name>
</gene>
<protein>
    <submittedName>
        <fullName evidence="4">DUF4405 domain-containing protein</fullName>
    </submittedName>
</protein>
<dbReference type="RefSeq" id="WP_213140142.1">
    <property type="nucleotide sequence ID" value="NZ_JAGYPE020000010.1"/>
</dbReference>
<dbReference type="EMBL" id="JAGYPE010000001">
    <property type="protein sequence ID" value="MBS4180124.1"/>
    <property type="molecule type" value="Genomic_DNA"/>
</dbReference>
<accession>A0A942SU32</accession>
<proteinExistence type="predicted"/>
<dbReference type="SUPFAM" id="SSF81342">
    <property type="entry name" value="Transmembrane di-heme cytochromes"/>
    <property type="match status" value="1"/>
</dbReference>
<dbReference type="GO" id="GO:0016020">
    <property type="term" value="C:membrane"/>
    <property type="evidence" value="ECO:0007669"/>
    <property type="project" value="InterPro"/>
</dbReference>
<evidence type="ECO:0000313" key="4">
    <source>
        <dbReference type="EMBL" id="MBS4180124.1"/>
    </source>
</evidence>
<sequence>MKKNYTKIVLDLLMAITFVLLMNPRVLDGLPFHEIAGLVIGGAILVHIGLNYRWVVNTTKKIFDPKLPNKTRFSYLLNVLLLISMAGVIITGILISRVVLPSLAIQGNHTIRELHGLSADATLAFVGLHVGVHWQWVMSICKKAFKTKEGILRKGVIASVVLSLAILAGGIQWFASTATSSMGEFKPMQMQQSTQTSNNGNTINTENSTALTKQGPPNGDFRNEKFHAKEGHGGSSNPFLVVLNYFAIWAVIIIPTYYIEKRILRKKRKSKLAHPQMT</sequence>
<dbReference type="EMBL" id="JAGYPE020000010">
    <property type="protein sequence ID" value="MCH6265512.1"/>
    <property type="molecule type" value="Genomic_DNA"/>
</dbReference>
<keyword evidence="2" id="KW-0472">Membrane</keyword>
<feature type="compositionally biased region" description="Polar residues" evidence="1">
    <location>
        <begin position="190"/>
        <end position="212"/>
    </location>
</feature>
<feature type="transmembrane region" description="Helical" evidence="2">
    <location>
        <begin position="5"/>
        <end position="23"/>
    </location>
</feature>
<dbReference type="InterPro" id="IPR016174">
    <property type="entry name" value="Di-haem_cyt_TM"/>
</dbReference>
<feature type="transmembrane region" description="Helical" evidence="2">
    <location>
        <begin position="155"/>
        <end position="175"/>
    </location>
</feature>
<dbReference type="InterPro" id="IPR025517">
    <property type="entry name" value="DUF4405"/>
</dbReference>
<keyword evidence="6" id="KW-1185">Reference proteome</keyword>
<organism evidence="4">
    <name type="scientific">Neobacillus citreus</name>
    <dbReference type="NCBI Taxonomy" id="2833578"/>
    <lineage>
        <taxon>Bacteria</taxon>
        <taxon>Bacillati</taxon>
        <taxon>Bacillota</taxon>
        <taxon>Bacilli</taxon>
        <taxon>Bacillales</taxon>
        <taxon>Bacillaceae</taxon>
        <taxon>Neobacillus</taxon>
    </lineage>
</organism>
<reference evidence="4" key="1">
    <citation type="submission" date="2021-05" db="EMBL/GenBank/DDBJ databases">
        <title>Novel Bacillus species.</title>
        <authorList>
            <person name="Liu G."/>
        </authorList>
    </citation>
    <scope>NUCLEOTIDE SEQUENCE</scope>
    <source>
        <strain evidence="4 6">FJAT-50051</strain>
    </source>
</reference>
<keyword evidence="2" id="KW-0812">Transmembrane</keyword>
<feature type="transmembrane region" description="Helical" evidence="2">
    <location>
        <begin position="239"/>
        <end position="259"/>
    </location>
</feature>
<dbReference type="GO" id="GO:0022904">
    <property type="term" value="P:respiratory electron transport chain"/>
    <property type="evidence" value="ECO:0007669"/>
    <property type="project" value="InterPro"/>
</dbReference>
<dbReference type="AlphaFoldDB" id="A0A942SU32"/>
<evidence type="ECO:0000256" key="2">
    <source>
        <dbReference type="SAM" id="Phobius"/>
    </source>
</evidence>
<evidence type="ECO:0000256" key="1">
    <source>
        <dbReference type="SAM" id="MobiDB-lite"/>
    </source>
</evidence>
<evidence type="ECO:0000313" key="5">
    <source>
        <dbReference type="EMBL" id="MCH6265512.1"/>
    </source>
</evidence>
<feature type="transmembrane region" description="Helical" evidence="2">
    <location>
        <begin position="115"/>
        <end position="134"/>
    </location>
</feature>
<feature type="region of interest" description="Disordered" evidence="1">
    <location>
        <begin position="190"/>
        <end position="228"/>
    </location>
</feature>
<name>A0A942SU32_9BACI</name>
<evidence type="ECO:0000313" key="6">
    <source>
        <dbReference type="Proteomes" id="UP000677265"/>
    </source>
</evidence>
<feature type="transmembrane region" description="Helical" evidence="2">
    <location>
        <begin position="75"/>
        <end position="95"/>
    </location>
</feature>
<evidence type="ECO:0000259" key="3">
    <source>
        <dbReference type="Pfam" id="PF14358"/>
    </source>
</evidence>
<feature type="transmembrane region" description="Helical" evidence="2">
    <location>
        <begin position="35"/>
        <end position="54"/>
    </location>
</feature>
<comment type="caution">
    <text evidence="4">The sequence shown here is derived from an EMBL/GenBank/DDBJ whole genome shotgun (WGS) entry which is preliminary data.</text>
</comment>
<keyword evidence="2" id="KW-1133">Transmembrane helix</keyword>
<dbReference type="Pfam" id="PF14358">
    <property type="entry name" value="DUF4405"/>
    <property type="match status" value="1"/>
</dbReference>